<comment type="similarity">
    <text evidence="1">Belongs to the peptidase S1 family. CLIP subfamily.</text>
</comment>
<evidence type="ECO:0000313" key="2">
    <source>
        <dbReference type="EnsemblMetazoa" id="PPAI000545-PA"/>
    </source>
</evidence>
<dbReference type="PANTHER" id="PTHR24260:SF136">
    <property type="entry name" value="GH08193P-RELATED"/>
    <property type="match status" value="1"/>
</dbReference>
<dbReference type="AlphaFoldDB" id="A0A1B0CZM3"/>
<dbReference type="SMART" id="SM00020">
    <property type="entry name" value="Tryp_SPc"/>
    <property type="match status" value="1"/>
</dbReference>
<dbReference type="InterPro" id="IPR043504">
    <property type="entry name" value="Peptidase_S1_PA_chymotrypsin"/>
</dbReference>
<dbReference type="InterPro" id="IPR051333">
    <property type="entry name" value="CLIP_Serine_Protease"/>
</dbReference>
<dbReference type="SUPFAM" id="SSF50494">
    <property type="entry name" value="Trypsin-like serine proteases"/>
    <property type="match status" value="1"/>
</dbReference>
<dbReference type="Gene3D" id="2.40.10.10">
    <property type="entry name" value="Trypsin-like serine proteases"/>
    <property type="match status" value="1"/>
</dbReference>
<keyword evidence="3" id="KW-1185">Reference proteome</keyword>
<evidence type="ECO:0000313" key="3">
    <source>
        <dbReference type="Proteomes" id="UP000092462"/>
    </source>
</evidence>
<dbReference type="EnsemblMetazoa" id="PPAI000545-RA">
    <property type="protein sequence ID" value="PPAI000545-PA"/>
    <property type="gene ID" value="PPAI000545"/>
</dbReference>
<dbReference type="Pfam" id="PF00089">
    <property type="entry name" value="Trypsin"/>
    <property type="match status" value="1"/>
</dbReference>
<accession>A0A1B0CZM3</accession>
<dbReference type="GO" id="GO:0004252">
    <property type="term" value="F:serine-type endopeptidase activity"/>
    <property type="evidence" value="ECO:0007669"/>
    <property type="project" value="InterPro"/>
</dbReference>
<organism evidence="2 3">
    <name type="scientific">Phlebotomus papatasi</name>
    <name type="common">Sandfly</name>
    <dbReference type="NCBI Taxonomy" id="29031"/>
    <lineage>
        <taxon>Eukaryota</taxon>
        <taxon>Metazoa</taxon>
        <taxon>Ecdysozoa</taxon>
        <taxon>Arthropoda</taxon>
        <taxon>Hexapoda</taxon>
        <taxon>Insecta</taxon>
        <taxon>Pterygota</taxon>
        <taxon>Neoptera</taxon>
        <taxon>Endopterygota</taxon>
        <taxon>Diptera</taxon>
        <taxon>Nematocera</taxon>
        <taxon>Psychodoidea</taxon>
        <taxon>Psychodidae</taxon>
        <taxon>Phlebotomus</taxon>
        <taxon>Phlebotomus</taxon>
    </lineage>
</organism>
<dbReference type="PANTHER" id="PTHR24260">
    <property type="match status" value="1"/>
</dbReference>
<name>A0A1B0CZM3_PHLPP</name>
<dbReference type="EMBL" id="AJVK01020879">
    <property type="status" value="NOT_ANNOTATED_CDS"/>
    <property type="molecule type" value="Genomic_DNA"/>
</dbReference>
<dbReference type="VEuPathDB" id="VectorBase:PPAPM1_003478"/>
<dbReference type="InterPro" id="IPR009003">
    <property type="entry name" value="Peptidase_S1_PA"/>
</dbReference>
<evidence type="ECO:0000256" key="1">
    <source>
        <dbReference type="ARBA" id="ARBA00024195"/>
    </source>
</evidence>
<dbReference type="InterPro" id="IPR001254">
    <property type="entry name" value="Trypsin_dom"/>
</dbReference>
<protein>
    <submittedName>
        <fullName evidence="2">Uncharacterized protein</fullName>
    </submittedName>
</protein>
<reference evidence="2" key="1">
    <citation type="submission" date="2022-08" db="UniProtKB">
        <authorList>
            <consortium name="EnsemblMetazoa"/>
        </authorList>
    </citation>
    <scope>IDENTIFICATION</scope>
    <source>
        <strain evidence="2">Israel</strain>
    </source>
</reference>
<dbReference type="Proteomes" id="UP000092462">
    <property type="component" value="Unassembled WGS sequence"/>
</dbReference>
<sequence>MKIFVVLVAFLAFSVTESLIAPENFVINGLNATVTPHHVIVEFFNAANLGFFGGGSIITSNHILTSAQNVHTYFSCIARVRPIALPPAGLDLPFQNEQGMILGFGFTDGVTNQPADNLRYGYVRVQPDNFCTSIFHIVIPNHFCATDNRFPVNICNGDIGGGFTTFYRSEEILVGVSSMLIENCHIQWPSAYTRVSQYLPWIHQVIGV</sequence>
<dbReference type="GO" id="GO:0006508">
    <property type="term" value="P:proteolysis"/>
    <property type="evidence" value="ECO:0007669"/>
    <property type="project" value="InterPro"/>
</dbReference>
<dbReference type="PROSITE" id="PS50240">
    <property type="entry name" value="TRYPSIN_DOM"/>
    <property type="match status" value="1"/>
</dbReference>
<proteinExistence type="inferred from homology"/>
<dbReference type="VEuPathDB" id="VectorBase:PPAI000545"/>